<comment type="function">
    <text evidence="4">Cell wall formation.</text>
</comment>
<evidence type="ECO:0000313" key="7">
    <source>
        <dbReference type="EMBL" id="MFD2675069.1"/>
    </source>
</evidence>
<name>A0ABW5RKL7_9MICO</name>
<feature type="domain" description="ATP-grasp" evidence="6">
    <location>
        <begin position="106"/>
        <end position="313"/>
    </location>
</feature>
<comment type="similarity">
    <text evidence="1 4">Belongs to the D-alanine--D-alanine ligase family.</text>
</comment>
<keyword evidence="4" id="KW-0573">Peptidoglycan synthesis</keyword>
<dbReference type="EMBL" id="JBHUNF010000004">
    <property type="protein sequence ID" value="MFD2675069.1"/>
    <property type="molecule type" value="Genomic_DNA"/>
</dbReference>
<dbReference type="Gene3D" id="3.30.470.20">
    <property type="entry name" value="ATP-grasp fold, B domain"/>
    <property type="match status" value="1"/>
</dbReference>
<evidence type="ECO:0000256" key="1">
    <source>
        <dbReference type="ARBA" id="ARBA00010871"/>
    </source>
</evidence>
<dbReference type="HAMAP" id="MF_00047">
    <property type="entry name" value="Dala_Dala_lig"/>
    <property type="match status" value="1"/>
</dbReference>
<keyword evidence="3 4" id="KW-0961">Cell wall biogenesis/degradation</keyword>
<dbReference type="InterPro" id="IPR016185">
    <property type="entry name" value="PreATP-grasp_dom_sf"/>
</dbReference>
<keyword evidence="2 4" id="KW-0436">Ligase</keyword>
<evidence type="ECO:0000256" key="2">
    <source>
        <dbReference type="ARBA" id="ARBA00022598"/>
    </source>
</evidence>
<dbReference type="PANTHER" id="PTHR23132:SF23">
    <property type="entry name" value="D-ALANINE--D-ALANINE LIGASE B"/>
    <property type="match status" value="1"/>
</dbReference>
<dbReference type="SUPFAM" id="SSF52440">
    <property type="entry name" value="PreATP-grasp domain"/>
    <property type="match status" value="1"/>
</dbReference>
<keyword evidence="4" id="KW-0133">Cell shape</keyword>
<evidence type="ECO:0000256" key="5">
    <source>
        <dbReference type="PROSITE-ProRule" id="PRU00409"/>
    </source>
</evidence>
<dbReference type="InterPro" id="IPR011761">
    <property type="entry name" value="ATP-grasp"/>
</dbReference>
<sequence length="353" mass="37285">MTMQGRHVVILSGGISHERDVSLRSGRRVADALTRAGAKVTVREPDGSLLPWLIENRDDVDVVWPVLHGASGENGALYSLLRANEFAYVGSRPTATKLAWNKATAKALAKRAGLATPPSIVLPNEIFRELGAKTVIDAVSRGIDFPAVVKPAEGGSAQGVTHVSNVAELGRALMTAFTYCDTALIEKHISGTEVMVGVLDLGEGPMTVPAVETVPNNGVFDYAARYNPGETTYYAPARLSPEVAESVAQQALHAYRTIGLADVARIDFIVDAEGKAWFIEADPIPGMTETSLVPMGIEAAGLQLSEVYATLAMIAAERGPRNTPEQVQDAFGSAGVFANSTADEAADEATGEN</sequence>
<dbReference type="EC" id="6.3.2.4" evidence="4"/>
<dbReference type="PANTHER" id="PTHR23132">
    <property type="entry name" value="D-ALANINE--D-ALANINE LIGASE"/>
    <property type="match status" value="1"/>
</dbReference>
<dbReference type="SUPFAM" id="SSF56059">
    <property type="entry name" value="Glutathione synthetase ATP-binding domain-like"/>
    <property type="match status" value="1"/>
</dbReference>
<dbReference type="Gene3D" id="3.30.1490.20">
    <property type="entry name" value="ATP-grasp fold, A domain"/>
    <property type="match status" value="1"/>
</dbReference>
<evidence type="ECO:0000256" key="4">
    <source>
        <dbReference type="HAMAP-Rule" id="MF_00047"/>
    </source>
</evidence>
<dbReference type="RefSeq" id="WP_083524520.1">
    <property type="nucleotide sequence ID" value="NZ_JBHUNF010000004.1"/>
</dbReference>
<dbReference type="PIRSF" id="PIRSF039102">
    <property type="entry name" value="Ddl/VanB"/>
    <property type="match status" value="1"/>
</dbReference>
<dbReference type="PROSITE" id="PS50975">
    <property type="entry name" value="ATP_GRASP"/>
    <property type="match status" value="1"/>
</dbReference>
<gene>
    <name evidence="4" type="primary">ddl</name>
    <name evidence="7" type="ORF">ACFSUQ_07150</name>
</gene>
<keyword evidence="4" id="KW-0963">Cytoplasm</keyword>
<dbReference type="InterPro" id="IPR013815">
    <property type="entry name" value="ATP_grasp_subdomain_1"/>
</dbReference>
<reference evidence="8" key="1">
    <citation type="journal article" date="2019" name="Int. J. Syst. Evol. Microbiol.">
        <title>The Global Catalogue of Microorganisms (GCM) 10K type strain sequencing project: providing services to taxonomists for standard genome sequencing and annotation.</title>
        <authorList>
            <consortium name="The Broad Institute Genomics Platform"/>
            <consortium name="The Broad Institute Genome Sequencing Center for Infectious Disease"/>
            <person name="Wu L."/>
            <person name="Ma J."/>
        </authorList>
    </citation>
    <scope>NUCLEOTIDE SEQUENCE [LARGE SCALE GENOMIC DNA]</scope>
    <source>
        <strain evidence="8">TISTR 1511</strain>
    </source>
</reference>
<evidence type="ECO:0000256" key="3">
    <source>
        <dbReference type="ARBA" id="ARBA00023316"/>
    </source>
</evidence>
<dbReference type="Proteomes" id="UP001597453">
    <property type="component" value="Unassembled WGS sequence"/>
</dbReference>
<comment type="subcellular location">
    <subcellularLocation>
        <location evidence="4">Cytoplasm</location>
    </subcellularLocation>
</comment>
<dbReference type="Gene3D" id="3.40.50.20">
    <property type="match status" value="1"/>
</dbReference>
<accession>A0ABW5RKL7</accession>
<keyword evidence="5" id="KW-0547">Nucleotide-binding</keyword>
<comment type="catalytic activity">
    <reaction evidence="4">
        <text>2 D-alanine + ATP = D-alanyl-D-alanine + ADP + phosphate + H(+)</text>
        <dbReference type="Rhea" id="RHEA:11224"/>
        <dbReference type="ChEBI" id="CHEBI:15378"/>
        <dbReference type="ChEBI" id="CHEBI:30616"/>
        <dbReference type="ChEBI" id="CHEBI:43474"/>
        <dbReference type="ChEBI" id="CHEBI:57416"/>
        <dbReference type="ChEBI" id="CHEBI:57822"/>
        <dbReference type="ChEBI" id="CHEBI:456216"/>
        <dbReference type="EC" id="6.3.2.4"/>
    </reaction>
</comment>
<evidence type="ECO:0000259" key="6">
    <source>
        <dbReference type="PROSITE" id="PS50975"/>
    </source>
</evidence>
<dbReference type="InterPro" id="IPR011095">
    <property type="entry name" value="Dala_Dala_lig_C"/>
</dbReference>
<organism evidence="7 8">
    <name type="scientific">Gulosibacter bifidus</name>
    <dbReference type="NCBI Taxonomy" id="272239"/>
    <lineage>
        <taxon>Bacteria</taxon>
        <taxon>Bacillati</taxon>
        <taxon>Actinomycetota</taxon>
        <taxon>Actinomycetes</taxon>
        <taxon>Micrococcales</taxon>
        <taxon>Microbacteriaceae</taxon>
        <taxon>Gulosibacter</taxon>
    </lineage>
</organism>
<comment type="caution">
    <text evidence="7">The sequence shown here is derived from an EMBL/GenBank/DDBJ whole genome shotgun (WGS) entry which is preliminary data.</text>
</comment>
<keyword evidence="8" id="KW-1185">Reference proteome</keyword>
<dbReference type="InterPro" id="IPR005905">
    <property type="entry name" value="D_ala_D_ala"/>
</dbReference>
<protein>
    <recommendedName>
        <fullName evidence="4">D-alanine--D-alanine ligase</fullName>
        <ecNumber evidence="4">6.3.2.4</ecNumber>
    </recommendedName>
    <alternativeName>
        <fullName evidence="4">D-Ala-D-Ala ligase</fullName>
    </alternativeName>
    <alternativeName>
        <fullName evidence="4">D-alanylalanine synthetase</fullName>
    </alternativeName>
</protein>
<dbReference type="Pfam" id="PF07478">
    <property type="entry name" value="Dala_Dala_lig_C"/>
    <property type="match status" value="1"/>
</dbReference>
<keyword evidence="5" id="KW-0067">ATP-binding</keyword>
<comment type="pathway">
    <text evidence="4">Cell wall biogenesis; peptidoglycan biosynthesis.</text>
</comment>
<evidence type="ECO:0000313" key="8">
    <source>
        <dbReference type="Proteomes" id="UP001597453"/>
    </source>
</evidence>
<proteinExistence type="inferred from homology"/>